<dbReference type="Proteomes" id="UP001209878">
    <property type="component" value="Unassembled WGS sequence"/>
</dbReference>
<protein>
    <submittedName>
        <fullName evidence="1">Uncharacterized protein</fullName>
    </submittedName>
</protein>
<comment type="caution">
    <text evidence="1">The sequence shown here is derived from an EMBL/GenBank/DDBJ whole genome shotgun (WGS) entry which is preliminary data.</text>
</comment>
<keyword evidence="2" id="KW-1185">Reference proteome</keyword>
<organism evidence="1 2">
    <name type="scientific">Ridgeia piscesae</name>
    <name type="common">Tubeworm</name>
    <dbReference type="NCBI Taxonomy" id="27915"/>
    <lineage>
        <taxon>Eukaryota</taxon>
        <taxon>Metazoa</taxon>
        <taxon>Spiralia</taxon>
        <taxon>Lophotrochozoa</taxon>
        <taxon>Annelida</taxon>
        <taxon>Polychaeta</taxon>
        <taxon>Sedentaria</taxon>
        <taxon>Canalipalpata</taxon>
        <taxon>Sabellida</taxon>
        <taxon>Siboglinidae</taxon>
        <taxon>Ridgeia</taxon>
    </lineage>
</organism>
<name>A0AAD9KYA8_RIDPI</name>
<accession>A0AAD9KYA8</accession>
<sequence length="124" mass="13849">MLVSFVTLPTFCSMRLSFESSRRKYRCLCSSKVAVTFVAITGLARMLPNSSVSFNGSTMLTWPWVASATCPRSTSLQLVPLMLMTDTDTLKHKAHALFVHSTTNTNFRRLKTTNSLIMVLYSTS</sequence>
<dbReference type="AlphaFoldDB" id="A0AAD9KYA8"/>
<proteinExistence type="predicted"/>
<dbReference type="EMBL" id="JAODUO010000511">
    <property type="protein sequence ID" value="KAK2179130.1"/>
    <property type="molecule type" value="Genomic_DNA"/>
</dbReference>
<evidence type="ECO:0000313" key="2">
    <source>
        <dbReference type="Proteomes" id="UP001209878"/>
    </source>
</evidence>
<reference evidence="1" key="1">
    <citation type="journal article" date="2023" name="Mol. Biol. Evol.">
        <title>Third-Generation Sequencing Reveals the Adaptive Role of the Epigenome in Three Deep-Sea Polychaetes.</title>
        <authorList>
            <person name="Perez M."/>
            <person name="Aroh O."/>
            <person name="Sun Y."/>
            <person name="Lan Y."/>
            <person name="Juniper S.K."/>
            <person name="Young C.R."/>
            <person name="Angers B."/>
            <person name="Qian P.Y."/>
        </authorList>
    </citation>
    <scope>NUCLEOTIDE SEQUENCE</scope>
    <source>
        <strain evidence="1">R07B-5</strain>
    </source>
</reference>
<gene>
    <name evidence="1" type="ORF">NP493_511g00037</name>
</gene>
<evidence type="ECO:0000313" key="1">
    <source>
        <dbReference type="EMBL" id="KAK2179130.1"/>
    </source>
</evidence>